<dbReference type="InterPro" id="IPR009339">
    <property type="entry name" value="DUF998"/>
</dbReference>
<keyword evidence="4" id="KW-1185">Reference proteome</keyword>
<keyword evidence="2" id="KW-0812">Transmembrane</keyword>
<feature type="transmembrane region" description="Helical" evidence="2">
    <location>
        <begin position="206"/>
        <end position="230"/>
    </location>
</feature>
<keyword evidence="2" id="KW-0472">Membrane</keyword>
<evidence type="ECO:0000313" key="3">
    <source>
        <dbReference type="EMBL" id="MBO2464546.1"/>
    </source>
</evidence>
<feature type="transmembrane region" description="Helical" evidence="2">
    <location>
        <begin position="286"/>
        <end position="309"/>
    </location>
</feature>
<feature type="transmembrane region" description="Helical" evidence="2">
    <location>
        <begin position="321"/>
        <end position="342"/>
    </location>
</feature>
<dbReference type="Pfam" id="PF06197">
    <property type="entry name" value="DUF998"/>
    <property type="match status" value="1"/>
</dbReference>
<organism evidence="3 4">
    <name type="scientific">Actinomadura violacea</name>
    <dbReference type="NCBI Taxonomy" id="2819934"/>
    <lineage>
        <taxon>Bacteria</taxon>
        <taxon>Bacillati</taxon>
        <taxon>Actinomycetota</taxon>
        <taxon>Actinomycetes</taxon>
        <taxon>Streptosporangiales</taxon>
        <taxon>Thermomonosporaceae</taxon>
        <taxon>Actinomadura</taxon>
    </lineage>
</organism>
<dbReference type="Proteomes" id="UP000680206">
    <property type="component" value="Unassembled WGS sequence"/>
</dbReference>
<gene>
    <name evidence="3" type="ORF">J4709_43950</name>
</gene>
<feature type="transmembrane region" description="Helical" evidence="2">
    <location>
        <begin position="348"/>
        <end position="369"/>
    </location>
</feature>
<feature type="transmembrane region" description="Helical" evidence="2">
    <location>
        <begin position="165"/>
        <end position="186"/>
    </location>
</feature>
<sequence length="391" mass="41516">MSAGKRAPGAPSRTVISLKQKTPVHSLGTGSYRISTPNRVGKKLVKCAPSRTFWVTFNDYTTSGQRRTNGDGRSVPAAIREPRFGQRILRKPHPRSHADTVSEILAGAARTGEGAGVHSHDADGAAGRAGGSDPGTGPDPGTGLSAGAEPDRGPGGSGPGVAPRYVIVLAFLAALFYASFFLENWLSPDLDVVNGYVSELSAIDQPFHLVYSGGDLVTGVLSIIVALGALRKLSRRPLAVAGWAFLALFGGWAIGDASFPLDCAPNLETWCALRERSGHVSFSHEFHSVTSTVVITCGVIALFLLSLAARRYGWWPLLARWGWVVAAAESVFALSTLLAMYLGRWLGIIQRVQISVLCAGLLLIAFALYADRRNAGRVPASPPPLREKTPL</sequence>
<feature type="compositionally biased region" description="Gly residues" evidence="1">
    <location>
        <begin position="127"/>
        <end position="140"/>
    </location>
</feature>
<accession>A0ABS3S6B9</accession>
<evidence type="ECO:0000256" key="2">
    <source>
        <dbReference type="SAM" id="Phobius"/>
    </source>
</evidence>
<keyword evidence="2" id="KW-1133">Transmembrane helix</keyword>
<evidence type="ECO:0000256" key="1">
    <source>
        <dbReference type="SAM" id="MobiDB-lite"/>
    </source>
</evidence>
<reference evidence="3 4" key="1">
    <citation type="submission" date="2021-03" db="EMBL/GenBank/DDBJ databases">
        <title>Actinomadura violae sp. nov., isolated from lichen in Thailand.</title>
        <authorList>
            <person name="Kanchanasin P."/>
            <person name="Saeng-In P."/>
            <person name="Phongsopitanun W."/>
            <person name="Yuki M."/>
            <person name="Kudo T."/>
            <person name="Ohkuma M."/>
            <person name="Tanasupawat S."/>
        </authorList>
    </citation>
    <scope>NUCLEOTIDE SEQUENCE [LARGE SCALE GENOMIC DNA]</scope>
    <source>
        <strain evidence="3 4">LCR2-06</strain>
    </source>
</reference>
<feature type="region of interest" description="Disordered" evidence="1">
    <location>
        <begin position="61"/>
        <end position="157"/>
    </location>
</feature>
<name>A0ABS3S6B9_9ACTN</name>
<comment type="caution">
    <text evidence="3">The sequence shown here is derived from an EMBL/GenBank/DDBJ whole genome shotgun (WGS) entry which is preliminary data.</text>
</comment>
<proteinExistence type="predicted"/>
<protein>
    <submittedName>
        <fullName evidence="3">DUF998 domain-containing protein</fullName>
    </submittedName>
</protein>
<dbReference type="EMBL" id="JAGEPF010000036">
    <property type="protein sequence ID" value="MBO2464546.1"/>
    <property type="molecule type" value="Genomic_DNA"/>
</dbReference>
<feature type="transmembrane region" description="Helical" evidence="2">
    <location>
        <begin position="237"/>
        <end position="255"/>
    </location>
</feature>
<evidence type="ECO:0000313" key="4">
    <source>
        <dbReference type="Proteomes" id="UP000680206"/>
    </source>
</evidence>